<protein>
    <submittedName>
        <fullName evidence="3">Uncharacterized protein</fullName>
    </submittedName>
</protein>
<name>A0A328BD41_9BACT</name>
<dbReference type="RefSeq" id="WP_111479345.1">
    <property type="nucleotide sequence ID" value="NZ_QHKM01000005.1"/>
</dbReference>
<dbReference type="EMBL" id="QHKM01000005">
    <property type="protein sequence ID" value="RAK65262.1"/>
    <property type="molecule type" value="Genomic_DNA"/>
</dbReference>
<evidence type="ECO:0000256" key="2">
    <source>
        <dbReference type="SAM" id="SignalP"/>
    </source>
</evidence>
<evidence type="ECO:0000313" key="4">
    <source>
        <dbReference type="Proteomes" id="UP000248553"/>
    </source>
</evidence>
<organism evidence="3 4">
    <name type="scientific">Hymenobacter edaphi</name>
    <dbReference type="NCBI Taxonomy" id="2211146"/>
    <lineage>
        <taxon>Bacteria</taxon>
        <taxon>Pseudomonadati</taxon>
        <taxon>Bacteroidota</taxon>
        <taxon>Cytophagia</taxon>
        <taxon>Cytophagales</taxon>
        <taxon>Hymenobacteraceae</taxon>
        <taxon>Hymenobacter</taxon>
    </lineage>
</organism>
<sequence>MKKLMMLAAVALTSVAAQAQNTPTQKTEVDVRENGTVKTETTTRTGRTKAGQKIDNTGQDVKYAGKKTGHAVKRGAQKTGQAVKKGAKKVGNKAEDVVD</sequence>
<proteinExistence type="predicted"/>
<feature type="chain" id="PRO_5016460451" evidence="2">
    <location>
        <begin position="20"/>
        <end position="99"/>
    </location>
</feature>
<reference evidence="4" key="1">
    <citation type="submission" date="2018-05" db="EMBL/GenBank/DDBJ databases">
        <authorList>
            <person name="Nie L."/>
        </authorList>
    </citation>
    <scope>NUCLEOTIDE SEQUENCE [LARGE SCALE GENOMIC DNA]</scope>
    <source>
        <strain evidence="4">NL</strain>
    </source>
</reference>
<keyword evidence="2" id="KW-0732">Signal</keyword>
<gene>
    <name evidence="3" type="ORF">DLM85_17180</name>
</gene>
<dbReference type="AlphaFoldDB" id="A0A328BD41"/>
<feature type="region of interest" description="Disordered" evidence="1">
    <location>
        <begin position="19"/>
        <end position="53"/>
    </location>
</feature>
<dbReference type="Proteomes" id="UP000248553">
    <property type="component" value="Unassembled WGS sequence"/>
</dbReference>
<evidence type="ECO:0000313" key="3">
    <source>
        <dbReference type="EMBL" id="RAK65262.1"/>
    </source>
</evidence>
<evidence type="ECO:0000256" key="1">
    <source>
        <dbReference type="SAM" id="MobiDB-lite"/>
    </source>
</evidence>
<feature type="signal peptide" evidence="2">
    <location>
        <begin position="1"/>
        <end position="19"/>
    </location>
</feature>
<feature type="region of interest" description="Disordered" evidence="1">
    <location>
        <begin position="67"/>
        <end position="99"/>
    </location>
</feature>
<feature type="compositionally biased region" description="Basic residues" evidence="1">
    <location>
        <begin position="67"/>
        <end position="76"/>
    </location>
</feature>
<comment type="caution">
    <text evidence="3">The sequence shown here is derived from an EMBL/GenBank/DDBJ whole genome shotgun (WGS) entry which is preliminary data.</text>
</comment>
<feature type="compositionally biased region" description="Low complexity" evidence="1">
    <location>
        <begin position="36"/>
        <end position="49"/>
    </location>
</feature>
<accession>A0A328BD41</accession>
<keyword evidence="4" id="KW-1185">Reference proteome</keyword>